<evidence type="ECO:0000313" key="4">
    <source>
        <dbReference type="Proteomes" id="UP000006039"/>
    </source>
</evidence>
<reference evidence="2" key="2">
    <citation type="submission" date="2010-07" db="EMBL/GenBank/DDBJ databases">
        <authorList>
            <consortium name="The Broad Institute Genome Sequencing Platform"/>
            <consortium name="Broad Institute Genome Sequencing Center for Infectious Disease"/>
            <person name="Ma L.-J."/>
            <person name="Dead R."/>
            <person name="Young S."/>
            <person name="Zeng Q."/>
            <person name="Koehrsen M."/>
            <person name="Alvarado L."/>
            <person name="Berlin A."/>
            <person name="Chapman S.B."/>
            <person name="Chen Z."/>
            <person name="Freedman E."/>
            <person name="Gellesch M."/>
            <person name="Goldberg J."/>
            <person name="Griggs A."/>
            <person name="Gujja S."/>
            <person name="Heilman E.R."/>
            <person name="Heiman D."/>
            <person name="Hepburn T."/>
            <person name="Howarth C."/>
            <person name="Jen D."/>
            <person name="Larson L."/>
            <person name="Mehta T."/>
            <person name="Neiman D."/>
            <person name="Pearson M."/>
            <person name="Roberts A."/>
            <person name="Saif S."/>
            <person name="Shea T."/>
            <person name="Shenoy N."/>
            <person name="Sisk P."/>
            <person name="Stolte C."/>
            <person name="Sykes S."/>
            <person name="Walk T."/>
            <person name="White J."/>
            <person name="Yandava C."/>
            <person name="Haas B."/>
            <person name="Nusbaum C."/>
            <person name="Birren B."/>
        </authorList>
    </citation>
    <scope>NUCLEOTIDE SEQUENCE</scope>
    <source>
        <strain evidence="2">R3-111a-1</strain>
    </source>
</reference>
<dbReference type="GeneID" id="20351719"/>
<reference evidence="4" key="1">
    <citation type="submission" date="2010-07" db="EMBL/GenBank/DDBJ databases">
        <title>The genome sequence of Gaeumannomyces graminis var. tritici strain R3-111a-1.</title>
        <authorList>
            <consortium name="The Broad Institute Genome Sequencing Platform"/>
            <person name="Ma L.-J."/>
            <person name="Dead R."/>
            <person name="Young S."/>
            <person name="Zeng Q."/>
            <person name="Koehrsen M."/>
            <person name="Alvarado L."/>
            <person name="Berlin A."/>
            <person name="Chapman S.B."/>
            <person name="Chen Z."/>
            <person name="Freedman E."/>
            <person name="Gellesch M."/>
            <person name="Goldberg J."/>
            <person name="Griggs A."/>
            <person name="Gujja S."/>
            <person name="Heilman E.R."/>
            <person name="Heiman D."/>
            <person name="Hepburn T."/>
            <person name="Howarth C."/>
            <person name="Jen D."/>
            <person name="Larson L."/>
            <person name="Mehta T."/>
            <person name="Neiman D."/>
            <person name="Pearson M."/>
            <person name="Roberts A."/>
            <person name="Saif S."/>
            <person name="Shea T."/>
            <person name="Shenoy N."/>
            <person name="Sisk P."/>
            <person name="Stolte C."/>
            <person name="Sykes S."/>
            <person name="Walk T."/>
            <person name="White J."/>
            <person name="Yandava C."/>
            <person name="Haas B."/>
            <person name="Nusbaum C."/>
            <person name="Birren B."/>
        </authorList>
    </citation>
    <scope>NUCLEOTIDE SEQUENCE [LARGE SCALE GENOMIC DNA]</scope>
    <source>
        <strain evidence="4">R3-111a-1</strain>
    </source>
</reference>
<feature type="compositionally biased region" description="Low complexity" evidence="1">
    <location>
        <begin position="49"/>
        <end position="69"/>
    </location>
</feature>
<reference evidence="3" key="5">
    <citation type="submission" date="2018-04" db="UniProtKB">
        <authorList>
            <consortium name="EnsemblFungi"/>
        </authorList>
    </citation>
    <scope>IDENTIFICATION</scope>
    <source>
        <strain evidence="3">R3-111a-1</strain>
    </source>
</reference>
<reference evidence="3" key="4">
    <citation type="journal article" date="2015" name="G3 (Bethesda)">
        <title>Genome sequences of three phytopathogenic species of the Magnaporthaceae family of fungi.</title>
        <authorList>
            <person name="Okagaki L.H."/>
            <person name="Nunes C.C."/>
            <person name="Sailsbery J."/>
            <person name="Clay B."/>
            <person name="Brown D."/>
            <person name="John T."/>
            <person name="Oh Y."/>
            <person name="Young N."/>
            <person name="Fitzgerald M."/>
            <person name="Haas B.J."/>
            <person name="Zeng Q."/>
            <person name="Young S."/>
            <person name="Adiconis X."/>
            <person name="Fan L."/>
            <person name="Levin J.Z."/>
            <person name="Mitchell T.K."/>
            <person name="Okubara P.A."/>
            <person name="Farman M.L."/>
            <person name="Kohn L.M."/>
            <person name="Birren B."/>
            <person name="Ma L.-J."/>
            <person name="Dean R.A."/>
        </authorList>
    </citation>
    <scope>NUCLEOTIDE SEQUENCE</scope>
    <source>
        <strain evidence="3">R3-111a-1</strain>
    </source>
</reference>
<dbReference type="VEuPathDB" id="FungiDB:GGTG_11261"/>
<feature type="region of interest" description="Disordered" evidence="1">
    <location>
        <begin position="1"/>
        <end position="75"/>
    </location>
</feature>
<dbReference type="OrthoDB" id="5224697at2759"/>
<evidence type="ECO:0000313" key="3">
    <source>
        <dbReference type="EnsemblFungi" id="EJT72013"/>
    </source>
</evidence>
<dbReference type="EMBL" id="GL385400">
    <property type="protein sequence ID" value="EJT72013.1"/>
    <property type="molecule type" value="Genomic_DNA"/>
</dbReference>
<dbReference type="AlphaFoldDB" id="J3PCP3"/>
<dbReference type="HOGENOM" id="CLU_758737_0_0_1"/>
<gene>
    <name evidence="3" type="primary">20351719</name>
    <name evidence="2" type="ORF">GGTG_11261</name>
</gene>
<accession>J3PCP3</accession>
<feature type="compositionally biased region" description="Polar residues" evidence="1">
    <location>
        <begin position="1"/>
        <end position="38"/>
    </location>
</feature>
<dbReference type="eggNOG" id="ENOG502RPXA">
    <property type="taxonomic scope" value="Eukaryota"/>
</dbReference>
<keyword evidence="4" id="KW-1185">Reference proteome</keyword>
<sequence length="365" mass="40478">MDARRTNNLRAMSAELQSTASPQGQSPARQLSIQTNVAGTMGRGGSPGRGNSPGRVAGSPSSSRNSSSSDGGAWEASTSTTIYVNDILYSTKEIRGMADEIDLAHHSGEFPTTRYLNHNAQATVDDYRRLMELREARESNDNARASLLLVGLTRDIRERDDELDERLERQRVVNRVEACLRTAQEEERLFRVMQTALLQDNNRNDLASIVAQTAAQTAQTGQDLREFQNAIVNTVAHYSLHDSEVMDLKLALFKREVQVAIDALHTDLHTALPGLIQQGMEQSLRQSKKNRRIFSLFRSNKSQQEGNAEPKGLSRLFRKMTKKLGGLGKDENVVATAQPPLSPMNSVPMIFLDEPSVVRAPLRLI</sequence>
<evidence type="ECO:0000256" key="1">
    <source>
        <dbReference type="SAM" id="MobiDB-lite"/>
    </source>
</evidence>
<reference evidence="2" key="3">
    <citation type="submission" date="2010-09" db="EMBL/GenBank/DDBJ databases">
        <title>Annotation of Gaeumannomyces graminis var. tritici R3-111a-1.</title>
        <authorList>
            <consortium name="The Broad Institute Genome Sequencing Platform"/>
            <person name="Ma L.-J."/>
            <person name="Dead R."/>
            <person name="Young S.K."/>
            <person name="Zeng Q."/>
            <person name="Gargeya S."/>
            <person name="Fitzgerald M."/>
            <person name="Haas B."/>
            <person name="Abouelleil A."/>
            <person name="Alvarado L."/>
            <person name="Arachchi H.M."/>
            <person name="Berlin A."/>
            <person name="Brown A."/>
            <person name="Chapman S.B."/>
            <person name="Chen Z."/>
            <person name="Dunbar C."/>
            <person name="Freedman E."/>
            <person name="Gearin G."/>
            <person name="Gellesch M."/>
            <person name="Goldberg J."/>
            <person name="Griggs A."/>
            <person name="Gujja S."/>
            <person name="Heiman D."/>
            <person name="Howarth C."/>
            <person name="Larson L."/>
            <person name="Lui A."/>
            <person name="MacDonald P.J.P."/>
            <person name="Mehta T."/>
            <person name="Montmayeur A."/>
            <person name="Murphy C."/>
            <person name="Neiman D."/>
            <person name="Pearson M."/>
            <person name="Priest M."/>
            <person name="Roberts A."/>
            <person name="Saif S."/>
            <person name="Shea T."/>
            <person name="Shenoy N."/>
            <person name="Sisk P."/>
            <person name="Stolte C."/>
            <person name="Sykes S."/>
            <person name="Yandava C."/>
            <person name="Wortman J."/>
            <person name="Nusbaum C."/>
            <person name="Birren B."/>
        </authorList>
    </citation>
    <scope>NUCLEOTIDE SEQUENCE</scope>
    <source>
        <strain evidence="2">R3-111a-1</strain>
    </source>
</reference>
<dbReference type="Proteomes" id="UP000006039">
    <property type="component" value="Unassembled WGS sequence"/>
</dbReference>
<evidence type="ECO:0000313" key="2">
    <source>
        <dbReference type="EMBL" id="EJT72013.1"/>
    </source>
</evidence>
<protein>
    <submittedName>
        <fullName evidence="2 3">Uncharacterized protein</fullName>
    </submittedName>
</protein>
<organism evidence="2">
    <name type="scientific">Gaeumannomyces tritici (strain R3-111a-1)</name>
    <name type="common">Wheat and barley take-all root rot fungus</name>
    <name type="synonym">Gaeumannomyces graminis var. tritici</name>
    <dbReference type="NCBI Taxonomy" id="644352"/>
    <lineage>
        <taxon>Eukaryota</taxon>
        <taxon>Fungi</taxon>
        <taxon>Dikarya</taxon>
        <taxon>Ascomycota</taxon>
        <taxon>Pezizomycotina</taxon>
        <taxon>Sordariomycetes</taxon>
        <taxon>Sordariomycetidae</taxon>
        <taxon>Magnaporthales</taxon>
        <taxon>Magnaporthaceae</taxon>
        <taxon>Gaeumannomyces</taxon>
    </lineage>
</organism>
<name>J3PCP3_GAET3</name>
<dbReference type="RefSeq" id="XP_009227410.1">
    <property type="nucleotide sequence ID" value="XM_009229146.1"/>
</dbReference>
<proteinExistence type="predicted"/>
<dbReference type="EnsemblFungi" id="EJT72013">
    <property type="protein sequence ID" value="EJT72013"/>
    <property type="gene ID" value="GGTG_11261"/>
</dbReference>